<evidence type="ECO:0000313" key="4">
    <source>
        <dbReference type="EMBL" id="TDO02552.1"/>
    </source>
</evidence>
<evidence type="ECO:0000313" key="5">
    <source>
        <dbReference type="Proteomes" id="UP000294848"/>
    </source>
</evidence>
<dbReference type="Pfam" id="PF12796">
    <property type="entry name" value="Ank_2"/>
    <property type="match status" value="1"/>
</dbReference>
<gene>
    <name evidence="4" type="ORF">DET52_10417</name>
</gene>
<dbReference type="InterPro" id="IPR002110">
    <property type="entry name" value="Ankyrin_rpt"/>
</dbReference>
<comment type="caution">
    <text evidence="4">The sequence shown here is derived from an EMBL/GenBank/DDBJ whole genome shotgun (WGS) entry which is preliminary data.</text>
</comment>
<dbReference type="AlphaFoldDB" id="A0A4R6H3D0"/>
<dbReference type="SMART" id="SM00248">
    <property type="entry name" value="ANK"/>
    <property type="match status" value="3"/>
</dbReference>
<dbReference type="InterPro" id="IPR036770">
    <property type="entry name" value="Ankyrin_rpt-contain_sf"/>
</dbReference>
<dbReference type="InterPro" id="IPR002656">
    <property type="entry name" value="Acyl_transf_3_dom"/>
</dbReference>
<feature type="transmembrane region" description="Helical" evidence="2">
    <location>
        <begin position="174"/>
        <end position="193"/>
    </location>
</feature>
<feature type="transmembrane region" description="Helical" evidence="2">
    <location>
        <begin position="352"/>
        <end position="370"/>
    </location>
</feature>
<protein>
    <submittedName>
        <fullName evidence="4">Ankyrin repeat protein</fullName>
    </submittedName>
</protein>
<dbReference type="OrthoDB" id="754271at2"/>
<feature type="repeat" description="ANK" evidence="1">
    <location>
        <begin position="476"/>
        <end position="508"/>
    </location>
</feature>
<dbReference type="SUPFAM" id="SSF48403">
    <property type="entry name" value="Ankyrin repeat"/>
    <property type="match status" value="1"/>
</dbReference>
<feature type="transmembrane region" description="Helical" evidence="2">
    <location>
        <begin position="48"/>
        <end position="69"/>
    </location>
</feature>
<keyword evidence="1" id="KW-0040">ANK repeat</keyword>
<keyword evidence="2" id="KW-1133">Transmembrane helix</keyword>
<feature type="transmembrane region" description="Helical" evidence="2">
    <location>
        <begin position="12"/>
        <end position="28"/>
    </location>
</feature>
<keyword evidence="2" id="KW-0472">Membrane</keyword>
<proteinExistence type="predicted"/>
<sequence length="566" mass="64138">MKTRIYFLDNLRTLLIFLVVVLHAGLVYEHVLANSWIVVDPIKCNSIGLIRMYLDLFIIFTLFFIAGYFTPHSLKKKSPWAFVANKAKRIMIPWFIAVLILIPAYKAIFLFSRGLPQEEWFSYFHFYERAGSDLSFFANNPTQNWLWFLPVLFLFQIVYLVLNRTIIPKLSISIKSGILLSFFIGLAYSLFISFTGHSGWTHSFFLDFQNERLLVYFMAFLLGTLCYKHQVFNTNFGKQKHYLAANIVLTISLGIFTTVALNLFFNLITPDRNYFYISASVDRIFYFASALLAMFCFLYILLYAFKKYLNKVNKLGEQLNRSSYSVYIIHTVVLGLIALTLLPLPIPSFLKFLILSILTFAFSNLLIYVYQNLRQRTFSPLSIATGVVTCLIFIAAFSGQPQPLEEKTPTTKNIHAAVISGDQTTIRQLIAIKANLNEKEPAGGSSPLITAAVFGQTDIALQLIEAGADINQQNNEGSTALHAAAFFGRVKVVEALLQHGADTRLTNNAGATAESTISIPFESVKEGYDYFSKVYEPMGLHLDYDQIKASRPEILSLLEEQENNSN</sequence>
<evidence type="ECO:0000256" key="1">
    <source>
        <dbReference type="PROSITE-ProRule" id="PRU00023"/>
    </source>
</evidence>
<dbReference type="Gene3D" id="1.25.40.20">
    <property type="entry name" value="Ankyrin repeat-containing domain"/>
    <property type="match status" value="2"/>
</dbReference>
<organism evidence="4 5">
    <name type="scientific">Sunxiuqinia elliptica</name>
    <dbReference type="NCBI Taxonomy" id="655355"/>
    <lineage>
        <taxon>Bacteria</taxon>
        <taxon>Pseudomonadati</taxon>
        <taxon>Bacteroidota</taxon>
        <taxon>Bacteroidia</taxon>
        <taxon>Marinilabiliales</taxon>
        <taxon>Prolixibacteraceae</taxon>
        <taxon>Sunxiuqinia</taxon>
    </lineage>
</organism>
<dbReference type="RefSeq" id="WP_133464820.1">
    <property type="nucleotide sequence ID" value="NZ_SNWI01000004.1"/>
</dbReference>
<reference evidence="4 5" key="1">
    <citation type="submission" date="2019-03" db="EMBL/GenBank/DDBJ databases">
        <title>Freshwater and sediment microbial communities from various areas in North America, analyzing microbe dynamics in response to fracking.</title>
        <authorList>
            <person name="Lamendella R."/>
        </authorList>
    </citation>
    <scope>NUCLEOTIDE SEQUENCE [LARGE SCALE GENOMIC DNA]</scope>
    <source>
        <strain evidence="4 5">114D</strain>
    </source>
</reference>
<dbReference type="PANTHER" id="PTHR36927:SF1">
    <property type="entry name" value="MDO-LIKE PROTEIN"/>
    <property type="match status" value="1"/>
</dbReference>
<feature type="repeat" description="ANK" evidence="1">
    <location>
        <begin position="443"/>
        <end position="475"/>
    </location>
</feature>
<feature type="transmembrane region" description="Helical" evidence="2">
    <location>
        <begin position="243"/>
        <end position="264"/>
    </location>
</feature>
<feature type="transmembrane region" description="Helical" evidence="2">
    <location>
        <begin position="213"/>
        <end position="231"/>
    </location>
</feature>
<accession>A0A4R6H3D0</accession>
<dbReference type="PROSITE" id="PS50297">
    <property type="entry name" value="ANK_REP_REGION"/>
    <property type="match status" value="2"/>
</dbReference>
<dbReference type="EMBL" id="SNWI01000004">
    <property type="protein sequence ID" value="TDO02552.1"/>
    <property type="molecule type" value="Genomic_DNA"/>
</dbReference>
<keyword evidence="2" id="KW-0812">Transmembrane</keyword>
<dbReference type="InterPro" id="IPR050623">
    <property type="entry name" value="Glucan_succinyl_AcylTrfase"/>
</dbReference>
<feature type="transmembrane region" description="Helical" evidence="2">
    <location>
        <begin position="326"/>
        <end position="346"/>
    </location>
</feature>
<name>A0A4R6H3D0_9BACT</name>
<dbReference type="Proteomes" id="UP000294848">
    <property type="component" value="Unassembled WGS sequence"/>
</dbReference>
<feature type="domain" description="Acyltransferase 3" evidence="3">
    <location>
        <begin position="5"/>
        <end position="366"/>
    </location>
</feature>
<dbReference type="GO" id="GO:0016747">
    <property type="term" value="F:acyltransferase activity, transferring groups other than amino-acyl groups"/>
    <property type="evidence" value="ECO:0007669"/>
    <property type="project" value="InterPro"/>
</dbReference>
<dbReference type="PANTHER" id="PTHR36927">
    <property type="entry name" value="BLR4337 PROTEIN"/>
    <property type="match status" value="1"/>
</dbReference>
<dbReference type="PROSITE" id="PS50088">
    <property type="entry name" value="ANK_REPEAT"/>
    <property type="match status" value="2"/>
</dbReference>
<dbReference type="Pfam" id="PF01757">
    <property type="entry name" value="Acyl_transf_3"/>
    <property type="match status" value="1"/>
</dbReference>
<evidence type="ECO:0000259" key="3">
    <source>
        <dbReference type="Pfam" id="PF01757"/>
    </source>
</evidence>
<feature type="transmembrane region" description="Helical" evidence="2">
    <location>
        <begin position="145"/>
        <end position="162"/>
    </location>
</feature>
<evidence type="ECO:0000256" key="2">
    <source>
        <dbReference type="SAM" id="Phobius"/>
    </source>
</evidence>
<feature type="transmembrane region" description="Helical" evidence="2">
    <location>
        <begin position="90"/>
        <end position="111"/>
    </location>
</feature>
<feature type="transmembrane region" description="Helical" evidence="2">
    <location>
        <begin position="377"/>
        <end position="397"/>
    </location>
</feature>
<feature type="transmembrane region" description="Helical" evidence="2">
    <location>
        <begin position="284"/>
        <end position="305"/>
    </location>
</feature>